<comment type="caution">
    <text evidence="2">The sequence shown here is derived from an EMBL/GenBank/DDBJ whole genome shotgun (WGS) entry which is preliminary data.</text>
</comment>
<accession>A0A699IKL7</accession>
<name>A0A699IKL7_TANCI</name>
<sequence length="406" mass="46572">SGILLRQKPSMEKDRYMPSTITSAIICLATNQKFNFSKWIFDSMGSAILTDPQNTPTLLQPSISQPQNTQKHKKPKRKDTQVPQLSGPTESVADEAVYKELDDSLVRDATTASSLEVEQDSGNINKTQSKETPNESSSQGTDSGDGPRCQDTIGDTIAQTRSKRVSKFFNDSLLTRDKTTQENEIDSLKRKVKKLEKKQRSRTYKLKRLYKVGLTARVESSNDEPSLDEDASKQGRISDIDADEGITLVSTYDDAEMFDHDRDLHEKRRKFFSAKRAEEKMNKPPTQAQQRKIMYTYLKNVEGKKLTDLKNKSFDSIQKMFDRAFKRVNTFIDFRTEEDVETLWKLVKAKHGSPRPEEGYERVLWDDLQKNILSSYYCQYKEVTAAQDEVSVAQELERNILSTYYC</sequence>
<feature type="compositionally biased region" description="Polar residues" evidence="1">
    <location>
        <begin position="112"/>
        <end position="127"/>
    </location>
</feature>
<dbReference type="AlphaFoldDB" id="A0A699IKL7"/>
<feature type="region of interest" description="Disordered" evidence="1">
    <location>
        <begin position="112"/>
        <end position="157"/>
    </location>
</feature>
<proteinExistence type="predicted"/>
<feature type="non-terminal residue" evidence="2">
    <location>
        <position position="1"/>
    </location>
</feature>
<organism evidence="2">
    <name type="scientific">Tanacetum cinerariifolium</name>
    <name type="common">Dalmatian daisy</name>
    <name type="synonym">Chrysanthemum cinerariifolium</name>
    <dbReference type="NCBI Taxonomy" id="118510"/>
    <lineage>
        <taxon>Eukaryota</taxon>
        <taxon>Viridiplantae</taxon>
        <taxon>Streptophyta</taxon>
        <taxon>Embryophyta</taxon>
        <taxon>Tracheophyta</taxon>
        <taxon>Spermatophyta</taxon>
        <taxon>Magnoliopsida</taxon>
        <taxon>eudicotyledons</taxon>
        <taxon>Gunneridae</taxon>
        <taxon>Pentapetalae</taxon>
        <taxon>asterids</taxon>
        <taxon>campanulids</taxon>
        <taxon>Asterales</taxon>
        <taxon>Asteraceae</taxon>
        <taxon>Asteroideae</taxon>
        <taxon>Anthemideae</taxon>
        <taxon>Anthemidinae</taxon>
        <taxon>Tanacetum</taxon>
    </lineage>
</organism>
<feature type="compositionally biased region" description="Polar residues" evidence="1">
    <location>
        <begin position="52"/>
        <end position="69"/>
    </location>
</feature>
<reference evidence="2" key="1">
    <citation type="journal article" date="2019" name="Sci. Rep.">
        <title>Draft genome of Tanacetum cinerariifolium, the natural source of mosquito coil.</title>
        <authorList>
            <person name="Yamashiro T."/>
            <person name="Shiraishi A."/>
            <person name="Satake H."/>
            <person name="Nakayama K."/>
        </authorList>
    </citation>
    <scope>NUCLEOTIDE SEQUENCE</scope>
</reference>
<gene>
    <name evidence="2" type="ORF">Tci_529211</name>
</gene>
<evidence type="ECO:0000313" key="2">
    <source>
        <dbReference type="EMBL" id="GEZ57238.1"/>
    </source>
</evidence>
<dbReference type="EMBL" id="BKCJ010295395">
    <property type="protein sequence ID" value="GEZ57238.1"/>
    <property type="molecule type" value="Genomic_DNA"/>
</dbReference>
<evidence type="ECO:0000256" key="1">
    <source>
        <dbReference type="SAM" id="MobiDB-lite"/>
    </source>
</evidence>
<feature type="region of interest" description="Disordered" evidence="1">
    <location>
        <begin position="52"/>
        <end position="94"/>
    </location>
</feature>
<protein>
    <submittedName>
        <fullName evidence="2">Uncharacterized protein</fullName>
    </submittedName>
</protein>